<reference evidence="6" key="1">
    <citation type="submission" date="2020-02" db="EMBL/GenBank/DDBJ databases">
        <authorList>
            <person name="Meier V. D."/>
        </authorList>
    </citation>
    <scope>NUCLEOTIDE SEQUENCE</scope>
    <source>
        <strain evidence="6">AVDCRST_MAG93</strain>
    </source>
</reference>
<dbReference type="Gene3D" id="2.40.10.120">
    <property type="match status" value="1"/>
</dbReference>
<dbReference type="InterPro" id="IPR036034">
    <property type="entry name" value="PDZ_sf"/>
</dbReference>
<dbReference type="InterPro" id="IPR051201">
    <property type="entry name" value="Chloro_Bact_Ser_Proteases"/>
</dbReference>
<dbReference type="SUPFAM" id="SSF50156">
    <property type="entry name" value="PDZ domain-like"/>
    <property type="match status" value="1"/>
</dbReference>
<feature type="chain" id="PRO_5026919063" description="PDZ domain-containing protein" evidence="4">
    <location>
        <begin position="21"/>
        <end position="455"/>
    </location>
</feature>
<dbReference type="InterPro" id="IPR001478">
    <property type="entry name" value="PDZ"/>
</dbReference>
<feature type="compositionally biased region" description="Low complexity" evidence="3">
    <location>
        <begin position="85"/>
        <end position="111"/>
    </location>
</feature>
<keyword evidence="4" id="KW-0732">Signal</keyword>
<dbReference type="AlphaFoldDB" id="A0A6J4N752"/>
<gene>
    <name evidence="6" type="ORF">AVDCRST_MAG93-9073</name>
</gene>
<feature type="domain" description="PDZ" evidence="5">
    <location>
        <begin position="348"/>
        <end position="437"/>
    </location>
</feature>
<feature type="compositionally biased region" description="Low complexity" evidence="3">
    <location>
        <begin position="40"/>
        <end position="76"/>
    </location>
</feature>
<feature type="compositionally biased region" description="Polar residues" evidence="3">
    <location>
        <begin position="117"/>
        <end position="127"/>
    </location>
</feature>
<dbReference type="PANTHER" id="PTHR43343:SF3">
    <property type="entry name" value="PROTEASE DO-LIKE 8, CHLOROPLASTIC"/>
    <property type="match status" value="1"/>
</dbReference>
<dbReference type="InterPro" id="IPR001940">
    <property type="entry name" value="Peptidase_S1C"/>
</dbReference>
<evidence type="ECO:0000256" key="2">
    <source>
        <dbReference type="ARBA" id="ARBA00022801"/>
    </source>
</evidence>
<keyword evidence="1" id="KW-0645">Protease</keyword>
<evidence type="ECO:0000256" key="1">
    <source>
        <dbReference type="ARBA" id="ARBA00022670"/>
    </source>
</evidence>
<sequence>MNTLFIRRFAAVALMTMTLAACDAGQQTDTGEAAPTSGQASAPTTAGAEATPVAPAATAEAEATPVAAAPTAEQTPLRLTSAENSAQTTATGTDTETTGAASEATSPAGGSDASAAQAPNTVQTTGPAVQEDAQPAQLGLEQVIGAVNDRAGPAVVRISTGQGLGSGFLIDTEGHIVTNNHVIANAPNGEVLVSFSGLFDTLGRVVGTDPDSDTAVIKVDEFPEGVQPVELGDSATLRIGQTTIAIGNPLGQERTVTNGIVSALGRTISEEQSNYAIGGAVQTDAAINPGNSGGPLLDSSARVIGMNTAILSQSGTSSGVGFAVPVNLIKKVVPALIEDGSYEHPWLGVQMGEVSTFTARQENLPSAGILMAPSGDGSPAAAAGITNEVIVTAINGNEMTSTEDVIAYLELNTAPGDTVTLNVVDQDGTRRDVQVTLGSRPSVADRQAQEQAPVP</sequence>
<feature type="signal peptide" evidence="4">
    <location>
        <begin position="1"/>
        <end position="20"/>
    </location>
</feature>
<dbReference type="PROSITE" id="PS51257">
    <property type="entry name" value="PROKAR_LIPOPROTEIN"/>
    <property type="match status" value="1"/>
</dbReference>
<feature type="region of interest" description="Disordered" evidence="3">
    <location>
        <begin position="28"/>
        <end position="129"/>
    </location>
</feature>
<dbReference type="PRINTS" id="PR00834">
    <property type="entry name" value="PROTEASES2C"/>
</dbReference>
<dbReference type="PANTHER" id="PTHR43343">
    <property type="entry name" value="PEPTIDASE S12"/>
    <property type="match status" value="1"/>
</dbReference>
<evidence type="ECO:0000256" key="3">
    <source>
        <dbReference type="SAM" id="MobiDB-lite"/>
    </source>
</evidence>
<dbReference type="InterPro" id="IPR009003">
    <property type="entry name" value="Peptidase_S1_PA"/>
</dbReference>
<dbReference type="GO" id="GO:0006508">
    <property type="term" value="P:proteolysis"/>
    <property type="evidence" value="ECO:0007669"/>
    <property type="project" value="UniProtKB-KW"/>
</dbReference>
<evidence type="ECO:0000313" key="6">
    <source>
        <dbReference type="EMBL" id="CAA9379531.1"/>
    </source>
</evidence>
<dbReference type="Gene3D" id="2.30.42.10">
    <property type="match status" value="1"/>
</dbReference>
<dbReference type="Pfam" id="PF13180">
    <property type="entry name" value="PDZ_2"/>
    <property type="match status" value="1"/>
</dbReference>
<evidence type="ECO:0000256" key="4">
    <source>
        <dbReference type="SAM" id="SignalP"/>
    </source>
</evidence>
<evidence type="ECO:0000259" key="5">
    <source>
        <dbReference type="Pfam" id="PF13180"/>
    </source>
</evidence>
<dbReference type="EMBL" id="CADCTR010003042">
    <property type="protein sequence ID" value="CAA9379531.1"/>
    <property type="molecule type" value="Genomic_DNA"/>
</dbReference>
<dbReference type="SUPFAM" id="SSF50494">
    <property type="entry name" value="Trypsin-like serine proteases"/>
    <property type="match status" value="1"/>
</dbReference>
<dbReference type="GO" id="GO:0004252">
    <property type="term" value="F:serine-type endopeptidase activity"/>
    <property type="evidence" value="ECO:0007669"/>
    <property type="project" value="InterPro"/>
</dbReference>
<protein>
    <recommendedName>
        <fullName evidence="5">PDZ domain-containing protein</fullName>
    </recommendedName>
</protein>
<keyword evidence="2" id="KW-0378">Hydrolase</keyword>
<name>A0A6J4N752_9CHLR</name>
<proteinExistence type="predicted"/>
<organism evidence="6">
    <name type="scientific">uncultured Chloroflexia bacterium</name>
    <dbReference type="NCBI Taxonomy" id="1672391"/>
    <lineage>
        <taxon>Bacteria</taxon>
        <taxon>Bacillati</taxon>
        <taxon>Chloroflexota</taxon>
        <taxon>Chloroflexia</taxon>
        <taxon>environmental samples</taxon>
    </lineage>
</organism>
<dbReference type="Pfam" id="PF13365">
    <property type="entry name" value="Trypsin_2"/>
    <property type="match status" value="1"/>
</dbReference>
<accession>A0A6J4N752</accession>